<evidence type="ECO:0000313" key="6">
    <source>
        <dbReference type="EMBL" id="KRL49069.1"/>
    </source>
</evidence>
<evidence type="ECO:0000256" key="3">
    <source>
        <dbReference type="ARBA" id="ARBA00022741"/>
    </source>
</evidence>
<dbReference type="PATRIC" id="fig|1423805.4.peg.986"/>
<dbReference type="PANTHER" id="PTHR43335">
    <property type="entry name" value="ABC TRANSPORTER, ATP-BINDING PROTEIN"/>
    <property type="match status" value="1"/>
</dbReference>
<dbReference type="InterPro" id="IPR003593">
    <property type="entry name" value="AAA+_ATPase"/>
</dbReference>
<evidence type="ECO:0000256" key="2">
    <source>
        <dbReference type="ARBA" id="ARBA00022448"/>
    </source>
</evidence>
<dbReference type="PANTHER" id="PTHR43335:SF4">
    <property type="entry name" value="ABC TRANSPORTER, ATP-BINDING PROTEIN"/>
    <property type="match status" value="1"/>
</dbReference>
<dbReference type="Pfam" id="PF00005">
    <property type="entry name" value="ABC_tran"/>
    <property type="match status" value="1"/>
</dbReference>
<dbReference type="Proteomes" id="UP000051835">
    <property type="component" value="Unassembled WGS sequence"/>
</dbReference>
<evidence type="ECO:0000259" key="5">
    <source>
        <dbReference type="PROSITE" id="PS50893"/>
    </source>
</evidence>
<dbReference type="SMART" id="SM00382">
    <property type="entry name" value="AAA"/>
    <property type="match status" value="1"/>
</dbReference>
<dbReference type="Gene3D" id="3.40.50.300">
    <property type="entry name" value="P-loop containing nucleotide triphosphate hydrolases"/>
    <property type="match status" value="1"/>
</dbReference>
<evidence type="ECO:0000313" key="7">
    <source>
        <dbReference type="Proteomes" id="UP000051835"/>
    </source>
</evidence>
<dbReference type="GO" id="GO:0016887">
    <property type="term" value="F:ATP hydrolysis activity"/>
    <property type="evidence" value="ECO:0007669"/>
    <property type="project" value="InterPro"/>
</dbReference>
<comment type="similarity">
    <text evidence="1">Belongs to the ABC transporter superfamily.</text>
</comment>
<feature type="domain" description="ABC transporter" evidence="5">
    <location>
        <begin position="2"/>
        <end position="223"/>
    </location>
</feature>
<dbReference type="GO" id="GO:0005524">
    <property type="term" value="F:ATP binding"/>
    <property type="evidence" value="ECO:0007669"/>
    <property type="project" value="UniProtKB-KW"/>
</dbReference>
<accession>A0A0R1QW98</accession>
<dbReference type="AlphaFoldDB" id="A0A0R1QW98"/>
<proteinExistence type="inferred from homology"/>
<comment type="caution">
    <text evidence="6">The sequence shown here is derived from an EMBL/GenBank/DDBJ whole genome shotgun (WGS) entry which is preliminary data.</text>
</comment>
<dbReference type="EMBL" id="AZFC01000013">
    <property type="protein sequence ID" value="KRL49069.1"/>
    <property type="molecule type" value="Genomic_DNA"/>
</dbReference>
<dbReference type="InterPro" id="IPR027417">
    <property type="entry name" value="P-loop_NTPase"/>
</dbReference>
<name>A0A0R1QW98_9LACO</name>
<dbReference type="SUPFAM" id="SSF52540">
    <property type="entry name" value="P-loop containing nucleoside triphosphate hydrolases"/>
    <property type="match status" value="1"/>
</dbReference>
<protein>
    <submittedName>
        <fullName evidence="6">ABC superfamily ATP binding cassette transporter, ABC protein</fullName>
    </submittedName>
</protein>
<keyword evidence="3" id="KW-0547">Nucleotide-binding</keyword>
<reference evidence="6 7" key="1">
    <citation type="journal article" date="2015" name="Genome Announc.">
        <title>Expanding the biotechnology potential of lactobacilli through comparative genomics of 213 strains and associated genera.</title>
        <authorList>
            <person name="Sun Z."/>
            <person name="Harris H.M."/>
            <person name="McCann A."/>
            <person name="Guo C."/>
            <person name="Argimon S."/>
            <person name="Zhang W."/>
            <person name="Yang X."/>
            <person name="Jeffery I.B."/>
            <person name="Cooney J.C."/>
            <person name="Kagawa T.F."/>
            <person name="Liu W."/>
            <person name="Song Y."/>
            <person name="Salvetti E."/>
            <person name="Wrobel A."/>
            <person name="Rasinkangas P."/>
            <person name="Parkhill J."/>
            <person name="Rea M.C."/>
            <person name="O'Sullivan O."/>
            <person name="Ritari J."/>
            <person name="Douillard F.P."/>
            <person name="Paul Ross R."/>
            <person name="Yang R."/>
            <person name="Briner A.E."/>
            <person name="Felis G.E."/>
            <person name="de Vos W.M."/>
            <person name="Barrangou R."/>
            <person name="Klaenhammer T.R."/>
            <person name="Caufield P.W."/>
            <person name="Cui Y."/>
            <person name="Zhang H."/>
            <person name="O'Toole P.W."/>
        </authorList>
    </citation>
    <scope>NUCLEOTIDE SEQUENCE [LARGE SCALE GENOMIC DNA]</scope>
    <source>
        <strain evidence="6 7">DSM 15429</strain>
    </source>
</reference>
<dbReference type="PROSITE" id="PS50893">
    <property type="entry name" value="ABC_TRANSPORTER_2"/>
    <property type="match status" value="1"/>
</dbReference>
<sequence>MLELHHVDTFIHHHRIIDHVSFSIEPGSIVGLIGPNGAGKTTIMKTILGLTKFTGQISIDQQPITENDHHALASVGALIEHPAIYPFLTGRQNLVLYAHDPHDLENLVRILQMTNYIDHPSKGYSLGMKQKLGIAIALLNHPRLVILDEPMNGLDVEATICVRQLIQHYADQGTAFLISSHILSELQKVMTQVILINQGRVIVNQPIADFNRLNHQDYHLTVEDPTVTAQLLTSHHIPFKRNDHQFVVDRHTIFTIQDLFAEHHLYLQELAPVETNFEQIIVRILDEQRRSA</sequence>
<keyword evidence="2" id="KW-0813">Transport</keyword>
<organism evidence="6 7">
    <name type="scientific">Levilactobacillus spicheri DSM 15429</name>
    <dbReference type="NCBI Taxonomy" id="1423805"/>
    <lineage>
        <taxon>Bacteria</taxon>
        <taxon>Bacillati</taxon>
        <taxon>Bacillota</taxon>
        <taxon>Bacilli</taxon>
        <taxon>Lactobacillales</taxon>
        <taxon>Lactobacillaceae</taxon>
        <taxon>Levilactobacillus</taxon>
    </lineage>
</organism>
<dbReference type="RefSeq" id="WP_056963569.1">
    <property type="nucleotide sequence ID" value="NZ_AZFC01000013.1"/>
</dbReference>
<gene>
    <name evidence="6" type="ORF">FD37_GL000960</name>
</gene>
<dbReference type="InterPro" id="IPR003439">
    <property type="entry name" value="ABC_transporter-like_ATP-bd"/>
</dbReference>
<dbReference type="PROSITE" id="PS00211">
    <property type="entry name" value="ABC_TRANSPORTER_1"/>
    <property type="match status" value="1"/>
</dbReference>
<dbReference type="InterPro" id="IPR017871">
    <property type="entry name" value="ABC_transporter-like_CS"/>
</dbReference>
<evidence type="ECO:0000256" key="1">
    <source>
        <dbReference type="ARBA" id="ARBA00005417"/>
    </source>
</evidence>
<evidence type="ECO:0000256" key="4">
    <source>
        <dbReference type="ARBA" id="ARBA00022840"/>
    </source>
</evidence>
<keyword evidence="4" id="KW-0067">ATP-binding</keyword>